<evidence type="ECO:0000256" key="1">
    <source>
        <dbReference type="ARBA" id="ARBA00022630"/>
    </source>
</evidence>
<dbReference type="InterPro" id="IPR036188">
    <property type="entry name" value="FAD/NAD-bd_sf"/>
</dbReference>
<dbReference type="InterPro" id="IPR002938">
    <property type="entry name" value="FAD-bd"/>
</dbReference>
<dbReference type="PRINTS" id="PR00420">
    <property type="entry name" value="RNGMNOXGNASE"/>
</dbReference>
<feature type="domain" description="FAD-binding" evidence="5">
    <location>
        <begin position="5"/>
        <end position="173"/>
    </location>
</feature>
<dbReference type="InterPro" id="IPR051704">
    <property type="entry name" value="FAD_aromatic-hydroxylase"/>
</dbReference>
<name>A0ABR4G3T7_9EURO</name>
<dbReference type="PANTHER" id="PTHR46865:SF7">
    <property type="entry name" value="MONOOXYGENASE, PUTATIVE (AFU_ORTHOLOGUE AFUA_8G07040)-RELATED"/>
    <property type="match status" value="1"/>
</dbReference>
<dbReference type="Proteomes" id="UP001610563">
    <property type="component" value="Unassembled WGS sequence"/>
</dbReference>
<dbReference type="Pfam" id="PF01494">
    <property type="entry name" value="FAD_binding_3"/>
    <property type="match status" value="1"/>
</dbReference>
<keyword evidence="1" id="KW-0285">Flavoprotein</keyword>
<gene>
    <name evidence="6" type="ORF">BJX66DRAFT_351629</name>
</gene>
<reference evidence="6 7" key="1">
    <citation type="submission" date="2024-07" db="EMBL/GenBank/DDBJ databases">
        <title>Section-level genome sequencing and comparative genomics of Aspergillus sections Usti and Cavernicolus.</title>
        <authorList>
            <consortium name="Lawrence Berkeley National Laboratory"/>
            <person name="Nybo J.L."/>
            <person name="Vesth T.C."/>
            <person name="Theobald S."/>
            <person name="Frisvad J.C."/>
            <person name="Larsen T.O."/>
            <person name="Kjaerboelling I."/>
            <person name="Rothschild-Mancinelli K."/>
            <person name="Lyhne E.K."/>
            <person name="Kogle M.E."/>
            <person name="Barry K."/>
            <person name="Clum A."/>
            <person name="Na H."/>
            <person name="Ledsgaard L."/>
            <person name="Lin J."/>
            <person name="Lipzen A."/>
            <person name="Kuo A."/>
            <person name="Riley R."/>
            <person name="Mondo S."/>
            <person name="Labutti K."/>
            <person name="Haridas S."/>
            <person name="Pangalinan J."/>
            <person name="Salamov A.A."/>
            <person name="Simmons B.A."/>
            <person name="Magnuson J.K."/>
            <person name="Chen J."/>
            <person name="Drula E."/>
            <person name="Henrissat B."/>
            <person name="Wiebenga A."/>
            <person name="Lubbers R.J."/>
            <person name="Gomes A.C."/>
            <person name="Makela M.R."/>
            <person name="Stajich J."/>
            <person name="Grigoriev I.V."/>
            <person name="Mortensen U.H."/>
            <person name="De Vries R.P."/>
            <person name="Baker S.E."/>
            <person name="Andersen M.R."/>
        </authorList>
    </citation>
    <scope>NUCLEOTIDE SEQUENCE [LARGE SCALE GENOMIC DNA]</scope>
    <source>
        <strain evidence="6 7">CBS 209.92</strain>
    </source>
</reference>
<keyword evidence="4" id="KW-0732">Signal</keyword>
<feature type="signal peptide" evidence="4">
    <location>
        <begin position="1"/>
        <end position="19"/>
    </location>
</feature>
<dbReference type="Gene3D" id="3.30.9.10">
    <property type="entry name" value="D-Amino Acid Oxidase, subunit A, domain 2"/>
    <property type="match status" value="1"/>
</dbReference>
<feature type="chain" id="PRO_5046265680" evidence="4">
    <location>
        <begin position="20"/>
        <end position="418"/>
    </location>
</feature>
<keyword evidence="3" id="KW-0560">Oxidoreductase</keyword>
<evidence type="ECO:0000256" key="2">
    <source>
        <dbReference type="ARBA" id="ARBA00022827"/>
    </source>
</evidence>
<dbReference type="Gene3D" id="3.50.50.60">
    <property type="entry name" value="FAD/NAD(P)-binding domain"/>
    <property type="match status" value="1"/>
</dbReference>
<keyword evidence="2" id="KW-0274">FAD</keyword>
<comment type="caution">
    <text evidence="6">The sequence shown here is derived from an EMBL/GenBank/DDBJ whole genome shotgun (WGS) entry which is preliminary data.</text>
</comment>
<evidence type="ECO:0000313" key="7">
    <source>
        <dbReference type="Proteomes" id="UP001610563"/>
    </source>
</evidence>
<keyword evidence="7" id="KW-1185">Reference proteome</keyword>
<protein>
    <submittedName>
        <fullName evidence="6">Oxidoreductase</fullName>
    </submittedName>
</protein>
<evidence type="ECO:0000313" key="6">
    <source>
        <dbReference type="EMBL" id="KAL2793700.1"/>
    </source>
</evidence>
<evidence type="ECO:0000256" key="3">
    <source>
        <dbReference type="ARBA" id="ARBA00023002"/>
    </source>
</evidence>
<dbReference type="EMBL" id="JBFTWV010000054">
    <property type="protein sequence ID" value="KAL2793700.1"/>
    <property type="molecule type" value="Genomic_DNA"/>
</dbReference>
<proteinExistence type="predicted"/>
<dbReference type="SUPFAM" id="SSF51905">
    <property type="entry name" value="FAD/NAD(P)-binding domain"/>
    <property type="match status" value="1"/>
</dbReference>
<accession>A0ABR4G3T7</accession>
<organism evidence="6 7">
    <name type="scientific">Aspergillus keveii</name>
    <dbReference type="NCBI Taxonomy" id="714993"/>
    <lineage>
        <taxon>Eukaryota</taxon>
        <taxon>Fungi</taxon>
        <taxon>Dikarya</taxon>
        <taxon>Ascomycota</taxon>
        <taxon>Pezizomycotina</taxon>
        <taxon>Eurotiomycetes</taxon>
        <taxon>Eurotiomycetidae</taxon>
        <taxon>Eurotiales</taxon>
        <taxon>Aspergillaceae</taxon>
        <taxon>Aspergillus</taxon>
        <taxon>Aspergillus subgen. Nidulantes</taxon>
    </lineage>
</organism>
<dbReference type="PANTHER" id="PTHR46865">
    <property type="entry name" value="OXIDOREDUCTASE-RELATED"/>
    <property type="match status" value="1"/>
</dbReference>
<evidence type="ECO:0000259" key="5">
    <source>
        <dbReference type="Pfam" id="PF01494"/>
    </source>
</evidence>
<sequence length="418" mass="45004">MSGLKVLVVGASIAGPATAYWLAKAGASVTVIERFNDLRTNGQAVDIRSVGVTVMRKMGIEAAVRAKPVTIEGLSFVGPNGKPYATINRTGNPEQQSLVSEYEILRGDLSLILFDLTKHNDRVKYVFGEQVASIQQHGHSEGPVTIEFQHGLPTAEFDLVVACDGATSRTRALGLGCSVRDYMHPTNCWAAYLSTKDDLLGKSNLGHAYSAPGGRWVAIGQNPGGGNLATFMKYSVGDENTAMAPFREALKQGADAVKEYISTTYQGAGWMCDDIIKGMMDAEDFYASEIVQIKLSSLYNGRFVLVGDAGYAGAAGAGTSLALVGAYVLAGEIKRHRGDLTAGLAAYNKRMRPMIDDLQKTPPLLSTILAPQTAWGIWVRNAIFGFVCWTRIIEVAHRLFSGVFSVGDKYGIPDYDED</sequence>
<evidence type="ECO:0000256" key="4">
    <source>
        <dbReference type="SAM" id="SignalP"/>
    </source>
</evidence>